<evidence type="ECO:0000313" key="3">
    <source>
        <dbReference type="Proteomes" id="UP001159427"/>
    </source>
</evidence>
<dbReference type="PANTHER" id="PTHR10704:SF44">
    <property type="entry name" value="LD35051P-RELATED"/>
    <property type="match status" value="1"/>
</dbReference>
<dbReference type="PANTHER" id="PTHR10704">
    <property type="entry name" value="CARBOHYDRATE SULFOTRANSFERASE"/>
    <property type="match status" value="1"/>
</dbReference>
<protein>
    <recommendedName>
        <fullName evidence="1">Sulfotransferase domain-containing protein</fullName>
    </recommendedName>
</protein>
<reference evidence="2 3" key="1">
    <citation type="submission" date="2022-05" db="EMBL/GenBank/DDBJ databases">
        <authorList>
            <consortium name="Genoscope - CEA"/>
            <person name="William W."/>
        </authorList>
    </citation>
    <scope>NUCLEOTIDE SEQUENCE [LARGE SCALE GENOMIC DNA]</scope>
</reference>
<evidence type="ECO:0000259" key="1">
    <source>
        <dbReference type="Pfam" id="PF00685"/>
    </source>
</evidence>
<dbReference type="InterPro" id="IPR051135">
    <property type="entry name" value="Gal/GlcNAc/GalNAc_ST"/>
</dbReference>
<keyword evidence="3" id="KW-1185">Reference proteome</keyword>
<dbReference type="SUPFAM" id="SSF52540">
    <property type="entry name" value="P-loop containing nucleoside triphosphate hydrolases"/>
    <property type="match status" value="1"/>
</dbReference>
<dbReference type="Pfam" id="PF00685">
    <property type="entry name" value="Sulfotransfer_1"/>
    <property type="match status" value="1"/>
</dbReference>
<dbReference type="Proteomes" id="UP001159427">
    <property type="component" value="Unassembled WGS sequence"/>
</dbReference>
<sequence>MNWKRACRRWMIPLWLRGFLAGCLSCSFIFSLFLGMRDSVERSDELANNYRDHHNKKISSQQFKVHLPNMAARRNVIIVSHGRSGSSITGDIFNHHPDVFYLYEPLQTVQRTQQKFNVGYKGLAEIFLTKVLSCSFDEPLFLEDIEWYYRRPVHPKISQAIGSPPLCPYNLSDEKWDYKKCSKMTSKSLGNACKNHYQLTVIKILLSRIPQNSLQSIISACNSEDIDCKIVFLVRDPRAVIPSSLSVRFYKEQGGVGKLGTRKFSYDLCKITEENLYFLRHLPDWLRSRTMLLRYEDLANKPLKQMRRLYKFAGLSFIESVADWLNRVTHPSKSRDDIKITGSQAAFTVDDAQAAINRWRWKVHPHEIAIIEKYCKGVIKLMGYTLLDNSFELQSNISIPLYSQDYEAKDWFQD</sequence>
<dbReference type="InterPro" id="IPR027417">
    <property type="entry name" value="P-loop_NTPase"/>
</dbReference>
<dbReference type="InterPro" id="IPR000863">
    <property type="entry name" value="Sulfotransferase_dom"/>
</dbReference>
<dbReference type="EMBL" id="CALNXI010001243">
    <property type="protein sequence ID" value="CAH3161635.1"/>
    <property type="molecule type" value="Genomic_DNA"/>
</dbReference>
<name>A0ABN8QC67_9CNID</name>
<evidence type="ECO:0000313" key="2">
    <source>
        <dbReference type="EMBL" id="CAH3161635.1"/>
    </source>
</evidence>
<gene>
    <name evidence="2" type="ORF">PEVE_00004017</name>
</gene>
<comment type="caution">
    <text evidence="2">The sequence shown here is derived from an EMBL/GenBank/DDBJ whole genome shotgun (WGS) entry which is preliminary data.</text>
</comment>
<dbReference type="Gene3D" id="3.40.50.300">
    <property type="entry name" value="P-loop containing nucleotide triphosphate hydrolases"/>
    <property type="match status" value="1"/>
</dbReference>
<accession>A0ABN8QC67</accession>
<feature type="domain" description="Sulfotransferase" evidence="1">
    <location>
        <begin position="74"/>
        <end position="322"/>
    </location>
</feature>
<proteinExistence type="predicted"/>
<organism evidence="2 3">
    <name type="scientific">Porites evermanni</name>
    <dbReference type="NCBI Taxonomy" id="104178"/>
    <lineage>
        <taxon>Eukaryota</taxon>
        <taxon>Metazoa</taxon>
        <taxon>Cnidaria</taxon>
        <taxon>Anthozoa</taxon>
        <taxon>Hexacorallia</taxon>
        <taxon>Scleractinia</taxon>
        <taxon>Fungiina</taxon>
        <taxon>Poritidae</taxon>
        <taxon>Porites</taxon>
    </lineage>
</organism>